<dbReference type="EMBL" id="AP025592">
    <property type="protein sequence ID" value="BDG08756.1"/>
    <property type="molecule type" value="Genomic_DNA"/>
</dbReference>
<gene>
    <name evidence="4" type="ORF">AMPC_18690</name>
</gene>
<keyword evidence="1 2" id="KW-0597">Phosphoprotein</keyword>
<feature type="domain" description="Response regulatory" evidence="3">
    <location>
        <begin position="17"/>
        <end position="128"/>
    </location>
</feature>
<sequence>MSDPGVGGGAPQAERLRVLLVEDDDDLREITAECLGMEGFETDAARDGLDALERLQADPLPHALVLDLVMPRMGGLELLERMRASSRLAGIPVVVVTGTPPATRPAAEALLQKPVDFGQLCRVLLRILERSAASG</sequence>
<dbReference type="Pfam" id="PF00072">
    <property type="entry name" value="Response_reg"/>
    <property type="match status" value="1"/>
</dbReference>
<dbReference type="InterPro" id="IPR001789">
    <property type="entry name" value="Sig_transdc_resp-reg_receiver"/>
</dbReference>
<organism evidence="4 5">
    <name type="scientific">Anaeromyxobacter paludicola</name>
    <dbReference type="NCBI Taxonomy" id="2918171"/>
    <lineage>
        <taxon>Bacteria</taxon>
        <taxon>Pseudomonadati</taxon>
        <taxon>Myxococcota</taxon>
        <taxon>Myxococcia</taxon>
        <taxon>Myxococcales</taxon>
        <taxon>Cystobacterineae</taxon>
        <taxon>Anaeromyxobacteraceae</taxon>
        <taxon>Anaeromyxobacter</taxon>
    </lineage>
</organism>
<dbReference type="PANTHER" id="PTHR44591:SF23">
    <property type="entry name" value="CHEY SUBFAMILY"/>
    <property type="match status" value="1"/>
</dbReference>
<dbReference type="SUPFAM" id="SSF52172">
    <property type="entry name" value="CheY-like"/>
    <property type="match status" value="1"/>
</dbReference>
<dbReference type="SMART" id="SM00448">
    <property type="entry name" value="REC"/>
    <property type="match status" value="1"/>
</dbReference>
<accession>A0ABM7XA76</accession>
<dbReference type="InterPro" id="IPR011006">
    <property type="entry name" value="CheY-like_superfamily"/>
</dbReference>
<evidence type="ECO:0000313" key="4">
    <source>
        <dbReference type="EMBL" id="BDG08756.1"/>
    </source>
</evidence>
<keyword evidence="5" id="KW-1185">Reference proteome</keyword>
<reference evidence="5" key="1">
    <citation type="journal article" date="2022" name="Int. J. Syst. Evol. Microbiol.">
        <title>Anaeromyxobacter oryzae sp. nov., Anaeromyxobacter diazotrophicus sp. nov. and Anaeromyxobacter paludicola sp. nov., isolated from paddy soils.</title>
        <authorList>
            <person name="Itoh H."/>
            <person name="Xu Z."/>
            <person name="Mise K."/>
            <person name="Masuda Y."/>
            <person name="Ushijima N."/>
            <person name="Hayakawa C."/>
            <person name="Shiratori Y."/>
            <person name="Senoo K."/>
        </authorList>
    </citation>
    <scope>NUCLEOTIDE SEQUENCE [LARGE SCALE GENOMIC DNA]</scope>
    <source>
        <strain evidence="5">Red630</strain>
    </source>
</reference>
<dbReference type="PROSITE" id="PS50110">
    <property type="entry name" value="RESPONSE_REGULATORY"/>
    <property type="match status" value="1"/>
</dbReference>
<proteinExistence type="predicted"/>
<feature type="modified residue" description="4-aspartylphosphate" evidence="2">
    <location>
        <position position="67"/>
    </location>
</feature>
<dbReference type="InterPro" id="IPR050595">
    <property type="entry name" value="Bact_response_regulator"/>
</dbReference>
<evidence type="ECO:0000313" key="5">
    <source>
        <dbReference type="Proteomes" id="UP001162734"/>
    </source>
</evidence>
<dbReference type="PANTHER" id="PTHR44591">
    <property type="entry name" value="STRESS RESPONSE REGULATOR PROTEIN 1"/>
    <property type="match status" value="1"/>
</dbReference>
<dbReference type="Proteomes" id="UP001162734">
    <property type="component" value="Chromosome"/>
</dbReference>
<name>A0ABM7XA76_9BACT</name>
<dbReference type="Gene3D" id="3.40.50.2300">
    <property type="match status" value="1"/>
</dbReference>
<dbReference type="RefSeq" id="WP_248345957.1">
    <property type="nucleotide sequence ID" value="NZ_AP025592.1"/>
</dbReference>
<evidence type="ECO:0000259" key="3">
    <source>
        <dbReference type="PROSITE" id="PS50110"/>
    </source>
</evidence>
<evidence type="ECO:0000256" key="1">
    <source>
        <dbReference type="ARBA" id="ARBA00022553"/>
    </source>
</evidence>
<evidence type="ECO:0000256" key="2">
    <source>
        <dbReference type="PROSITE-ProRule" id="PRU00169"/>
    </source>
</evidence>
<protein>
    <submittedName>
        <fullName evidence="4">Response regulator</fullName>
    </submittedName>
</protein>